<proteinExistence type="predicted"/>
<dbReference type="EMBL" id="JAKJSC010000005">
    <property type="protein sequence ID" value="MDE5419653.1"/>
    <property type="molecule type" value="Genomic_DNA"/>
</dbReference>
<accession>A0ABT5VYP4</accession>
<organism evidence="1 2">
    <name type="scientific">Paralabilibaculum antarcticum</name>
    <dbReference type="NCBI Taxonomy" id="2912572"/>
    <lineage>
        <taxon>Bacteria</taxon>
        <taxon>Pseudomonadati</taxon>
        <taxon>Bacteroidota</taxon>
        <taxon>Bacteroidia</taxon>
        <taxon>Marinilabiliales</taxon>
        <taxon>Marinifilaceae</taxon>
        <taxon>Paralabilibaculum</taxon>
    </lineage>
</organism>
<evidence type="ECO:0000313" key="1">
    <source>
        <dbReference type="EMBL" id="MDE5419653.1"/>
    </source>
</evidence>
<keyword evidence="2" id="KW-1185">Reference proteome</keyword>
<dbReference type="Gene3D" id="3.40.1260.10">
    <property type="entry name" value="DsrEFH-like"/>
    <property type="match status" value="1"/>
</dbReference>
<protein>
    <submittedName>
        <fullName evidence="1">DsrE family protein</fullName>
    </submittedName>
</protein>
<name>A0ABT5VYP4_9BACT</name>
<dbReference type="Proteomes" id="UP001528920">
    <property type="component" value="Unassembled WGS sequence"/>
</dbReference>
<dbReference type="InterPro" id="IPR027396">
    <property type="entry name" value="DsrEFH-like"/>
</dbReference>
<sequence>MDKLNILWTTTNKETVTNMISMYSTNALTQSWWKQVNVIVWGGSAKLIAEDVEIQNEIQKMLKVGVSIEACLACSDGYGVTDTLVQLGLDVKYMGEPLTDYIKKGEKILTL</sequence>
<gene>
    <name evidence="1" type="ORF">L3049_16800</name>
</gene>
<dbReference type="RefSeq" id="WP_275110982.1">
    <property type="nucleotide sequence ID" value="NZ_JAKJSC010000005.1"/>
</dbReference>
<dbReference type="SUPFAM" id="SSF75169">
    <property type="entry name" value="DsrEFH-like"/>
    <property type="match status" value="1"/>
</dbReference>
<reference evidence="1 2" key="1">
    <citation type="submission" date="2022-01" db="EMBL/GenBank/DDBJ databases">
        <title>Labilibaculum sp. nov, a marine bacterium isolated from Antarctica.</title>
        <authorList>
            <person name="Dai W."/>
        </authorList>
    </citation>
    <scope>NUCLEOTIDE SEQUENCE [LARGE SCALE GENOMIC DNA]</scope>
    <source>
        <strain evidence="1 2">DW002</strain>
    </source>
</reference>
<evidence type="ECO:0000313" key="2">
    <source>
        <dbReference type="Proteomes" id="UP001528920"/>
    </source>
</evidence>
<comment type="caution">
    <text evidence="1">The sequence shown here is derived from an EMBL/GenBank/DDBJ whole genome shotgun (WGS) entry which is preliminary data.</text>
</comment>